<feature type="transmembrane region" description="Helical" evidence="1">
    <location>
        <begin position="212"/>
        <end position="236"/>
    </location>
</feature>
<dbReference type="PATRIC" id="fig|153151.4.peg.2324"/>
<sequence>MKVLETYIVAGLTGLLFYRLHSPIPWMLGAITGMLVWKTVIKRPVAAPKALSNSGLIVLGTYFGLSFTKETLLTIAPYIVPFLVATVLLIAINIINSIMVTKWTHIDKVTSVFASVPGGLSEMVAASESLNANTALVTIFQTIRLLTVVFLVPTIVVHWLNGHASPGNATAQAAASSFDGHYAWFLLSIFGALLLRNIIPAAYVVGPLAVTAVMHVAGVNLPPLPAWLIILAQISVGMNMGDRITLEDIKLGGKFSWVYFLLALVLIALSFGCGYVFAKLTDLPLSTALLSLAPGGLVEMVLTAQTVGGDPAIVSSLQFVRLLLVIIVVPNVLKWVFRKFPYITETPWKNRSVRN</sequence>
<feature type="transmembrane region" description="Helical" evidence="1">
    <location>
        <begin position="319"/>
        <end position="337"/>
    </location>
</feature>
<keyword evidence="1" id="KW-0812">Transmembrane</keyword>
<dbReference type="InterPro" id="IPR017516">
    <property type="entry name" value="AbrB_dup"/>
</dbReference>
<dbReference type="PANTHER" id="PTHR38457:SF1">
    <property type="entry name" value="REGULATOR ABRB-RELATED"/>
    <property type="match status" value="1"/>
</dbReference>
<feature type="transmembrane region" description="Helical" evidence="1">
    <location>
        <begin position="143"/>
        <end position="161"/>
    </location>
</feature>
<name>A0A150N4E2_9BACL</name>
<feature type="transmembrane region" description="Helical" evidence="1">
    <location>
        <begin position="285"/>
        <end position="307"/>
    </location>
</feature>
<proteinExistence type="predicted"/>
<dbReference type="AlphaFoldDB" id="A0A150N4E2"/>
<accession>A0A150N4E2</accession>
<comment type="caution">
    <text evidence="2">The sequence shown here is derived from an EMBL/GenBank/DDBJ whole genome shotgun (WGS) entry which is preliminary data.</text>
</comment>
<feature type="transmembrane region" description="Helical" evidence="1">
    <location>
        <begin position="181"/>
        <end position="205"/>
    </location>
</feature>
<dbReference type="Pfam" id="PF05145">
    <property type="entry name" value="AbrB"/>
    <property type="match status" value="1"/>
</dbReference>
<dbReference type="GO" id="GO:0016020">
    <property type="term" value="C:membrane"/>
    <property type="evidence" value="ECO:0007669"/>
    <property type="project" value="InterPro"/>
</dbReference>
<dbReference type="EMBL" id="LQYW01000036">
    <property type="protein sequence ID" value="KYD31462.1"/>
    <property type="molecule type" value="Genomic_DNA"/>
</dbReference>
<dbReference type="GO" id="GO:0010468">
    <property type="term" value="P:regulation of gene expression"/>
    <property type="evidence" value="ECO:0007669"/>
    <property type="project" value="InterPro"/>
</dbReference>
<organism evidence="2 3">
    <name type="scientific">Parageobacillus toebii</name>
    <dbReference type="NCBI Taxonomy" id="153151"/>
    <lineage>
        <taxon>Bacteria</taxon>
        <taxon>Bacillati</taxon>
        <taxon>Bacillota</taxon>
        <taxon>Bacilli</taxon>
        <taxon>Bacillales</taxon>
        <taxon>Anoxybacillaceae</taxon>
        <taxon>Parageobacillus</taxon>
    </lineage>
</organism>
<evidence type="ECO:0000256" key="1">
    <source>
        <dbReference type="SAM" id="Phobius"/>
    </source>
</evidence>
<keyword evidence="1" id="KW-0472">Membrane</keyword>
<feature type="transmembrane region" description="Helical" evidence="1">
    <location>
        <begin position="75"/>
        <end position="95"/>
    </location>
</feature>
<dbReference type="PIRSF" id="PIRSF038991">
    <property type="entry name" value="Protein_AbrB"/>
    <property type="match status" value="1"/>
</dbReference>
<dbReference type="NCBIfam" id="TIGR03082">
    <property type="entry name" value="Gneg_AbrB_dup"/>
    <property type="match status" value="2"/>
</dbReference>
<evidence type="ECO:0000313" key="2">
    <source>
        <dbReference type="EMBL" id="KYD31462.1"/>
    </source>
</evidence>
<dbReference type="Proteomes" id="UP000075324">
    <property type="component" value="Unassembled WGS sequence"/>
</dbReference>
<dbReference type="InterPro" id="IPR007820">
    <property type="entry name" value="AbrB_fam"/>
</dbReference>
<evidence type="ECO:0000313" key="3">
    <source>
        <dbReference type="Proteomes" id="UP000075324"/>
    </source>
</evidence>
<feature type="transmembrane region" description="Helical" evidence="1">
    <location>
        <begin position="20"/>
        <end position="38"/>
    </location>
</feature>
<gene>
    <name evidence="2" type="ORF">B4110_1398</name>
</gene>
<evidence type="ECO:0008006" key="4">
    <source>
        <dbReference type="Google" id="ProtNLM"/>
    </source>
</evidence>
<protein>
    <recommendedName>
        <fullName evidence="4">Ammonia monooxygenase</fullName>
    </recommendedName>
</protein>
<feature type="transmembrane region" description="Helical" evidence="1">
    <location>
        <begin position="256"/>
        <end position="278"/>
    </location>
</feature>
<reference evidence="2 3" key="1">
    <citation type="submission" date="2016-01" db="EMBL/GenBank/DDBJ databases">
        <title>Draft Genome Sequences of Seven Thermophilic Sporeformers Isolated from Foods.</title>
        <authorList>
            <person name="Berendsen E.M."/>
            <person name="Wells-Bennik M.H."/>
            <person name="Krawcyk A.O."/>
            <person name="De Jong A."/>
            <person name="Holsappel S."/>
            <person name="Eijlander R.T."/>
            <person name="Kuipers O.P."/>
        </authorList>
    </citation>
    <scope>NUCLEOTIDE SEQUENCE [LARGE SCALE GENOMIC DNA]</scope>
    <source>
        <strain evidence="2 3">B4110</strain>
    </source>
</reference>
<keyword evidence="1" id="KW-1133">Transmembrane helix</keyword>
<dbReference type="PANTHER" id="PTHR38457">
    <property type="entry name" value="REGULATOR ABRB-RELATED"/>
    <property type="match status" value="1"/>
</dbReference>
<feature type="transmembrane region" description="Helical" evidence="1">
    <location>
        <begin position="50"/>
        <end position="69"/>
    </location>
</feature>